<evidence type="ECO:0000256" key="10">
    <source>
        <dbReference type="ARBA" id="ARBA00048600"/>
    </source>
</evidence>
<accession>A0A5P5ZHV9</accession>
<organism evidence="11 12">
    <name type="scientific">Lactobacillus acetotolerans</name>
    <dbReference type="NCBI Taxonomy" id="1600"/>
    <lineage>
        <taxon>Bacteria</taxon>
        <taxon>Bacillati</taxon>
        <taxon>Bacillota</taxon>
        <taxon>Bacilli</taxon>
        <taxon>Lactobacillales</taxon>
        <taxon>Lactobacillaceae</taxon>
        <taxon>Lactobacillus</taxon>
    </lineage>
</organism>
<dbReference type="InterPro" id="IPR005479">
    <property type="entry name" value="CPAse_ATP-bd"/>
</dbReference>
<dbReference type="SUPFAM" id="SSF51246">
    <property type="entry name" value="Rudiment single hybrid motif"/>
    <property type="match status" value="1"/>
</dbReference>
<evidence type="ECO:0000313" key="12">
    <source>
        <dbReference type="Proteomes" id="UP000325393"/>
    </source>
</evidence>
<dbReference type="PANTHER" id="PTHR48095">
    <property type="entry name" value="PYRUVATE CARBOXYLASE SUBUNIT A"/>
    <property type="match status" value="1"/>
</dbReference>
<dbReference type="PANTHER" id="PTHR48095:SF2">
    <property type="entry name" value="BIOTIN CARBOXYLASE, CHLOROPLASTIC"/>
    <property type="match status" value="1"/>
</dbReference>
<dbReference type="InterPro" id="IPR005482">
    <property type="entry name" value="Biotin_COase_C"/>
</dbReference>
<dbReference type="InterPro" id="IPR011761">
    <property type="entry name" value="ATP-grasp"/>
</dbReference>
<dbReference type="Gene3D" id="3.30.470.20">
    <property type="entry name" value="ATP-grasp fold, B domain"/>
    <property type="match status" value="1"/>
</dbReference>
<dbReference type="Pfam" id="PF02786">
    <property type="entry name" value="CPSase_L_D2"/>
    <property type="match status" value="1"/>
</dbReference>
<name>A0A5P5ZHV9_9LACO</name>
<dbReference type="GO" id="GO:0046872">
    <property type="term" value="F:metal ion binding"/>
    <property type="evidence" value="ECO:0007669"/>
    <property type="project" value="InterPro"/>
</dbReference>
<dbReference type="GO" id="GO:0005524">
    <property type="term" value="F:ATP binding"/>
    <property type="evidence" value="ECO:0007669"/>
    <property type="project" value="UniProtKB-UniRule"/>
</dbReference>
<dbReference type="GeneID" id="78212007"/>
<dbReference type="RefSeq" id="WP_056970007.1">
    <property type="nucleotide sequence ID" value="NZ_CALFMW010000045.1"/>
</dbReference>
<keyword evidence="9" id="KW-0092">Biotin</keyword>
<comment type="catalytic activity">
    <reaction evidence="10">
        <text>N(6)-biotinyl-L-lysyl-[protein] + hydrogencarbonate + ATP = N(6)-carboxybiotinyl-L-lysyl-[protein] + ADP + phosphate + H(+)</text>
        <dbReference type="Rhea" id="RHEA:13501"/>
        <dbReference type="Rhea" id="RHEA-COMP:10505"/>
        <dbReference type="Rhea" id="RHEA-COMP:10506"/>
        <dbReference type="ChEBI" id="CHEBI:15378"/>
        <dbReference type="ChEBI" id="CHEBI:17544"/>
        <dbReference type="ChEBI" id="CHEBI:30616"/>
        <dbReference type="ChEBI" id="CHEBI:43474"/>
        <dbReference type="ChEBI" id="CHEBI:83144"/>
        <dbReference type="ChEBI" id="CHEBI:83145"/>
        <dbReference type="ChEBI" id="CHEBI:456216"/>
        <dbReference type="EC" id="6.3.4.14"/>
    </reaction>
</comment>
<evidence type="ECO:0000256" key="9">
    <source>
        <dbReference type="ARBA" id="ARBA00023267"/>
    </source>
</evidence>
<dbReference type="InterPro" id="IPR013815">
    <property type="entry name" value="ATP_grasp_subdomain_1"/>
</dbReference>
<gene>
    <name evidence="11" type="ORF">LA749_03300</name>
</gene>
<dbReference type="PROSITE" id="PS00867">
    <property type="entry name" value="CPSASE_2"/>
    <property type="match status" value="1"/>
</dbReference>
<evidence type="ECO:0000256" key="4">
    <source>
        <dbReference type="ARBA" id="ARBA00013263"/>
    </source>
</evidence>
<dbReference type="FunFam" id="3.40.50.20:FF:000010">
    <property type="entry name" value="Propionyl-CoA carboxylase subunit alpha"/>
    <property type="match status" value="1"/>
</dbReference>
<comment type="cofactor">
    <cofactor evidence="2">
        <name>Mg(2+)</name>
        <dbReference type="ChEBI" id="CHEBI:18420"/>
    </cofactor>
</comment>
<evidence type="ECO:0000256" key="3">
    <source>
        <dbReference type="ARBA" id="ARBA00003761"/>
    </source>
</evidence>
<dbReference type="InterPro" id="IPR016185">
    <property type="entry name" value="PreATP-grasp_dom_sf"/>
</dbReference>
<dbReference type="EMBL" id="CP044496">
    <property type="protein sequence ID" value="QFG51074.1"/>
    <property type="molecule type" value="Genomic_DNA"/>
</dbReference>
<evidence type="ECO:0000256" key="8">
    <source>
        <dbReference type="ARBA" id="ARBA00023211"/>
    </source>
</evidence>
<reference evidence="11 12" key="1">
    <citation type="submission" date="2019-09" db="EMBL/GenBank/DDBJ databases">
        <title>Genome sequencing of Lactobacillus acetotolerans.</title>
        <authorList>
            <person name="Kim K."/>
        </authorList>
    </citation>
    <scope>NUCLEOTIDE SEQUENCE [LARGE SCALE GENOMIC DNA]</scope>
    <source>
        <strain evidence="11 12">LA749</strain>
    </source>
</reference>
<comment type="cofactor">
    <cofactor evidence="1">
        <name>Mn(2+)</name>
        <dbReference type="ChEBI" id="CHEBI:29035"/>
    </cofactor>
</comment>
<evidence type="ECO:0000313" key="11">
    <source>
        <dbReference type="EMBL" id="QFG51074.1"/>
    </source>
</evidence>
<keyword evidence="6" id="KW-0547">Nucleotide-binding</keyword>
<keyword evidence="8" id="KW-0464">Manganese</keyword>
<dbReference type="Pfam" id="PF00289">
    <property type="entry name" value="Biotin_carb_N"/>
    <property type="match status" value="1"/>
</dbReference>
<sequence>MFKKVLVANRGEIAVQIIRALHDLHIKAVAVYSVADKDSLFVSLADEAVCIGGFQPSESYLNMSQIISAANLTGCEAIHPGYGFLSENPEFADLCTKCHIKYIGPSSKLITLMGNKANARSTMKKHGVPVIPGSDGPVKGLKEAKEVADKIGYPILLKAVSGGGGKGIREVDHAADLESAFLQTQEEARISFDDDRIYIEKLLHGAKHVEMQVIADNFGNVVYLPERDCSMQRNHQKIMEESPCTQISSAQRQQIGELLAKTTREIGYTNTGTYEFLMDNKNNMYFMEMNARLQVEHTISEEVTGIELIKAQILVAANEKLPFTQKDAEVKGYAIECRLNAEDPENNFMPSPGTISKLFLPMGTLGVRIDSGVTTGSFISPYYDSMIAKLIVHMDDRKDAVTKMKRMLKELQINGVKTNTNFLSTLLNTDAFKKSTYTNEFVQKHLLTEQGGFHESN</sequence>
<evidence type="ECO:0000256" key="1">
    <source>
        <dbReference type="ARBA" id="ARBA00001936"/>
    </source>
</evidence>
<protein>
    <recommendedName>
        <fullName evidence="4">biotin carboxylase</fullName>
        <ecNumber evidence="4">6.3.4.14</ecNumber>
    </recommendedName>
</protein>
<dbReference type="PROSITE" id="PS50979">
    <property type="entry name" value="BC"/>
    <property type="match status" value="1"/>
</dbReference>
<dbReference type="Gene3D" id="3.40.50.20">
    <property type="match status" value="1"/>
</dbReference>
<keyword evidence="5" id="KW-0436">Ligase</keyword>
<comment type="function">
    <text evidence="3">This protein is a component of the acetyl coenzyme A carboxylase complex; first, biotin carboxylase catalyzes the carboxylation of the carrier protein and then the transcarboxylase transfers the carboxyl group to form malonyl-CoA.</text>
</comment>
<dbReference type="Gene3D" id="3.30.1490.20">
    <property type="entry name" value="ATP-grasp fold, A domain"/>
    <property type="match status" value="1"/>
</dbReference>
<dbReference type="Proteomes" id="UP000325393">
    <property type="component" value="Chromosome"/>
</dbReference>
<keyword evidence="7" id="KW-0067">ATP-binding</keyword>
<dbReference type="EC" id="6.3.4.14" evidence="4"/>
<dbReference type="GO" id="GO:0004075">
    <property type="term" value="F:biotin carboxylase activity"/>
    <property type="evidence" value="ECO:0007669"/>
    <property type="project" value="UniProtKB-EC"/>
</dbReference>
<evidence type="ECO:0000256" key="2">
    <source>
        <dbReference type="ARBA" id="ARBA00001946"/>
    </source>
</evidence>
<evidence type="ECO:0000256" key="5">
    <source>
        <dbReference type="ARBA" id="ARBA00022598"/>
    </source>
</evidence>
<dbReference type="InterPro" id="IPR011054">
    <property type="entry name" value="Rudment_hybrid_motif"/>
</dbReference>
<dbReference type="PROSITE" id="PS50975">
    <property type="entry name" value="ATP_GRASP"/>
    <property type="match status" value="1"/>
</dbReference>
<dbReference type="InterPro" id="IPR005481">
    <property type="entry name" value="BC-like_N"/>
</dbReference>
<dbReference type="Pfam" id="PF02785">
    <property type="entry name" value="Biotin_carb_C"/>
    <property type="match status" value="1"/>
</dbReference>
<dbReference type="AlphaFoldDB" id="A0A5P5ZHV9"/>
<evidence type="ECO:0000256" key="6">
    <source>
        <dbReference type="ARBA" id="ARBA00022741"/>
    </source>
</evidence>
<dbReference type="SUPFAM" id="SSF52440">
    <property type="entry name" value="PreATP-grasp domain"/>
    <property type="match status" value="1"/>
</dbReference>
<dbReference type="NCBIfam" id="NF006367">
    <property type="entry name" value="PRK08591.1"/>
    <property type="match status" value="1"/>
</dbReference>
<dbReference type="InterPro" id="IPR051602">
    <property type="entry name" value="ACC_Biotin_Carboxylase"/>
</dbReference>
<dbReference type="SUPFAM" id="SSF56059">
    <property type="entry name" value="Glutathione synthetase ATP-binding domain-like"/>
    <property type="match status" value="1"/>
</dbReference>
<dbReference type="SMART" id="SM00878">
    <property type="entry name" value="Biotin_carb_C"/>
    <property type="match status" value="1"/>
</dbReference>
<dbReference type="FunFam" id="3.30.1490.20:FF:000003">
    <property type="entry name" value="acetyl-CoA carboxylase isoform X1"/>
    <property type="match status" value="1"/>
</dbReference>
<proteinExistence type="predicted"/>
<dbReference type="InterPro" id="IPR011764">
    <property type="entry name" value="Biotin_carboxylation_dom"/>
</dbReference>
<evidence type="ECO:0000256" key="7">
    <source>
        <dbReference type="ARBA" id="ARBA00022840"/>
    </source>
</evidence>